<dbReference type="EMBL" id="LR584267">
    <property type="protein sequence ID" value="VHO01055.1"/>
    <property type="molecule type" value="Genomic_DNA"/>
</dbReference>
<evidence type="ECO:0000259" key="2">
    <source>
        <dbReference type="Pfam" id="PF12740"/>
    </source>
</evidence>
<reference evidence="4 6" key="3">
    <citation type="submission" date="2019-04" db="EMBL/GenBank/DDBJ databases">
        <authorList>
            <person name="Seth-Smith MB H."/>
            <person name="Seth-Smith H."/>
        </authorList>
    </citation>
    <scope>NUCLEOTIDE SEQUENCE [LARGE SCALE GENOMIC DNA]</scope>
    <source>
        <strain evidence="4">USB-603019</strain>
    </source>
</reference>
<sequence>MRLKKFTATMAASVLTLGLAAGTAQAAPQPIKVDSAGVVTGSYIQNQYSNLGRYATTSTRTSQPCGPAYSVYNWILKTQHNNKMDHTCWGTFPDGTKNPVDVQFVYPKNIAKMGKLPVIIYTPGVAAEPGQVIHNYKMWASHGYIVAVAYTYANWTGYTDVLGAAHLLTESKDAKSPLFGHIDSSKVVLTGHSAGGGSTESGAGWLLPTVEKQFPGLKVVAAVPLQPGPGVFVMGKYVQVPTFYVTGEKDTICFDSAVRARYKEVTKVPAWIGMVKGAYHGQAMDHWKYSAFAASVLAFANMYVKNDQTARQIFVGPNYFLAKDAAFMKVDRNAKAAALK</sequence>
<dbReference type="InterPro" id="IPR029058">
    <property type="entry name" value="AB_hydrolase_fold"/>
</dbReference>
<evidence type="ECO:0000313" key="5">
    <source>
        <dbReference type="Proteomes" id="UP000068137"/>
    </source>
</evidence>
<evidence type="ECO:0000313" key="3">
    <source>
        <dbReference type="EMBL" id="ALE19164.1"/>
    </source>
</evidence>
<dbReference type="AlphaFoldDB" id="A0A0M3TBT0"/>
<dbReference type="EMBL" id="CP012390">
    <property type="protein sequence ID" value="ALE19164.1"/>
    <property type="molecule type" value="Genomic_DNA"/>
</dbReference>
<gene>
    <name evidence="3" type="ORF">AL705_05655</name>
    <name evidence="4" type="ORF">LC603019_01112</name>
</gene>
<feature type="signal peptide" evidence="1">
    <location>
        <begin position="1"/>
        <end position="26"/>
    </location>
</feature>
<feature type="chain" id="PRO_5044544824" description="PET hydrolase/cutinase-like domain-containing protein" evidence="1">
    <location>
        <begin position="27"/>
        <end position="340"/>
    </location>
</feature>
<feature type="domain" description="PET hydrolase/cutinase-like" evidence="2">
    <location>
        <begin position="105"/>
        <end position="316"/>
    </location>
</feature>
<dbReference type="KEGG" id="cbq:AL705_05655"/>
<proteinExistence type="predicted"/>
<name>A0A0M3TBT0_9ACTN</name>
<dbReference type="GeneID" id="84895024"/>
<evidence type="ECO:0000313" key="4">
    <source>
        <dbReference type="EMBL" id="VHO01055.1"/>
    </source>
</evidence>
<evidence type="ECO:0000313" key="6">
    <source>
        <dbReference type="Proteomes" id="UP000324288"/>
    </source>
</evidence>
<accession>A0A0M3TBT0</accession>
<dbReference type="Gene3D" id="3.40.50.1820">
    <property type="entry name" value="alpha/beta hydrolase"/>
    <property type="match status" value="1"/>
</dbReference>
<dbReference type="Proteomes" id="UP000068137">
    <property type="component" value="Chromosome"/>
</dbReference>
<keyword evidence="1" id="KW-0732">Signal</keyword>
<reference evidence="3 5" key="1">
    <citation type="journal article" date="2015" name="Genome Announc.">
        <title>Complete Genome Sequences for Two Strains of a Novel Fastidious, Partially Acid-Fast, Gram-Positive Corynebacterineae Bacterium, Derived from Human Clinical Samples.</title>
        <authorList>
            <person name="Nicholson A.C."/>
            <person name="Bell M."/>
            <person name="Humrighouse B.W."/>
            <person name="McQuiston J.R."/>
        </authorList>
    </citation>
    <scope>NUCLEOTIDE SEQUENCE [LARGE SCALE GENOMIC DNA]</scope>
    <source>
        <strain evidence="3 5">X1698</strain>
    </source>
</reference>
<dbReference type="RefSeq" id="WP_053962183.1">
    <property type="nucleotide sequence ID" value="NZ_CAJPTR010000019.1"/>
</dbReference>
<dbReference type="OrthoDB" id="4369024at2"/>
<dbReference type="Proteomes" id="UP000324288">
    <property type="component" value="Chromosome"/>
</dbReference>
<dbReference type="InterPro" id="IPR041127">
    <property type="entry name" value="PET_hydrolase/cutinase-like"/>
</dbReference>
<evidence type="ECO:0000256" key="1">
    <source>
        <dbReference type="SAM" id="SignalP"/>
    </source>
</evidence>
<dbReference type="STRING" id="1528099.AL705_05655"/>
<protein>
    <recommendedName>
        <fullName evidence="2">PET hydrolase/cutinase-like domain-containing protein</fullName>
    </recommendedName>
</protein>
<dbReference type="SUPFAM" id="SSF53474">
    <property type="entry name" value="alpha/beta-Hydrolases"/>
    <property type="match status" value="1"/>
</dbReference>
<reference evidence="3" key="2">
    <citation type="journal article" date="2016" name="Int. J. Syst. Evol. Microbiol.">
        <title>Lawsonella clevelandensis gen. nov., sp. nov., a new member of the suborder Corynebacterineae isolated from human abscesses.</title>
        <authorList>
            <person name="Bell M.E."/>
            <person name="Bernard K.A."/>
            <person name="Harrington S.M."/>
            <person name="Patel N.B."/>
            <person name="Tucker T.A."/>
            <person name="Metcalfe M.G."/>
            <person name="McQuiston J.R."/>
        </authorList>
    </citation>
    <scope>NUCLEOTIDE SEQUENCE</scope>
    <source>
        <strain evidence="3">X1698</strain>
    </source>
</reference>
<keyword evidence="6" id="KW-1185">Reference proteome</keyword>
<organism evidence="3 5">
    <name type="scientific">Lawsonella clevelandensis</name>
    <dbReference type="NCBI Taxonomy" id="1528099"/>
    <lineage>
        <taxon>Bacteria</taxon>
        <taxon>Bacillati</taxon>
        <taxon>Actinomycetota</taxon>
        <taxon>Actinomycetes</taxon>
        <taxon>Mycobacteriales</taxon>
        <taxon>Lawsonellaceae</taxon>
        <taxon>Lawsonella</taxon>
    </lineage>
</organism>
<dbReference type="Pfam" id="PF12740">
    <property type="entry name" value="PETase"/>
    <property type="match status" value="1"/>
</dbReference>